<name>B4G8U2_DROPE</name>
<dbReference type="STRING" id="7234.B4G8U2"/>
<accession>B4G8U2</accession>
<dbReference type="GO" id="GO:0030307">
    <property type="term" value="P:positive regulation of cell growth"/>
    <property type="evidence" value="ECO:0007669"/>
    <property type="project" value="EnsemblMetazoa"/>
</dbReference>
<dbReference type="Proteomes" id="UP000008744">
    <property type="component" value="Unassembled WGS sequence"/>
</dbReference>
<dbReference type="eggNOG" id="ENOG502T8JG">
    <property type="taxonomic scope" value="Eukaryota"/>
</dbReference>
<dbReference type="GO" id="GO:0042246">
    <property type="term" value="P:tissue regeneration"/>
    <property type="evidence" value="ECO:0007669"/>
    <property type="project" value="EnsemblMetazoa"/>
</dbReference>
<dbReference type="GO" id="GO:0009996">
    <property type="term" value="P:negative regulation of cell fate specification"/>
    <property type="evidence" value="ECO:0007669"/>
    <property type="project" value="EnsemblMetazoa"/>
</dbReference>
<dbReference type="GO" id="GO:0007297">
    <property type="term" value="P:follicle cell of egg chamber migration"/>
    <property type="evidence" value="ECO:0007669"/>
    <property type="project" value="EnsemblMetazoa"/>
</dbReference>
<organism evidence="2">
    <name type="scientific">Drosophila persimilis</name>
    <name type="common">Fruit fly</name>
    <dbReference type="NCBI Taxonomy" id="7234"/>
    <lineage>
        <taxon>Eukaryota</taxon>
        <taxon>Metazoa</taxon>
        <taxon>Ecdysozoa</taxon>
        <taxon>Arthropoda</taxon>
        <taxon>Hexapoda</taxon>
        <taxon>Insecta</taxon>
        <taxon>Pterygota</taxon>
        <taxon>Neoptera</taxon>
        <taxon>Endopterygota</taxon>
        <taxon>Diptera</taxon>
        <taxon>Brachycera</taxon>
        <taxon>Muscomorpha</taxon>
        <taxon>Ephydroidea</taxon>
        <taxon>Drosophilidae</taxon>
        <taxon>Drosophila</taxon>
        <taxon>Sophophora</taxon>
    </lineage>
</organism>
<dbReference type="GO" id="GO:0016319">
    <property type="term" value="P:mushroom body development"/>
    <property type="evidence" value="ECO:0007669"/>
    <property type="project" value="EnsemblMetazoa"/>
</dbReference>
<keyword evidence="2" id="KW-1185">Reference proteome</keyword>
<dbReference type="GO" id="GO:0043066">
    <property type="term" value="P:negative regulation of apoptotic process"/>
    <property type="evidence" value="ECO:0007669"/>
    <property type="project" value="EnsemblMetazoa"/>
</dbReference>
<dbReference type="AlphaFoldDB" id="B4G8U2"/>
<dbReference type="GO" id="GO:0001751">
    <property type="term" value="P:compound eye photoreceptor cell differentiation"/>
    <property type="evidence" value="ECO:0007669"/>
    <property type="project" value="EnsemblMetazoa"/>
</dbReference>
<dbReference type="GO" id="GO:0007304">
    <property type="term" value="P:chorion-containing eggshell formation"/>
    <property type="evidence" value="ECO:0007669"/>
    <property type="project" value="EnsemblMetazoa"/>
</dbReference>
<dbReference type="GO" id="GO:0005829">
    <property type="term" value="C:cytosol"/>
    <property type="evidence" value="ECO:0007669"/>
    <property type="project" value="EnsemblMetazoa"/>
</dbReference>
<dbReference type="EMBL" id="CH479180">
    <property type="protein sequence ID" value="EDW28772.1"/>
    <property type="molecule type" value="Genomic_DNA"/>
</dbReference>
<evidence type="ECO:0000313" key="2">
    <source>
        <dbReference type="Proteomes" id="UP000008744"/>
    </source>
</evidence>
<sequence>MTALKGFIPASSNANSNRKRAFSNPHIGGPHDAAASGHRLNPHLYYYNKSYSGRSSFCVDESLWPTNAARVTSDTNLYTMPNNASASAADEDYEEAIDQFSPTIYSQRASRSIPIPNSAGNSPQHHQPRIGSSGVNYMAAFSASPLIYAHPYSPFYASSPDTTLSSPVHTPGHPGLHPAAATVAAASAHPSRRSLSYDPAFQRLQVPHAERRSRSPLECATVFAAVAAAATASASVSGSILGDTTKSTGVNRYVKLILQSPCGTEG</sequence>
<dbReference type="PhylomeDB" id="B4G8U2"/>
<evidence type="ECO:0000313" key="1">
    <source>
        <dbReference type="EMBL" id="EDW28772.1"/>
    </source>
</evidence>
<dbReference type="GO" id="GO:0008340">
    <property type="term" value="P:determination of adult lifespan"/>
    <property type="evidence" value="ECO:0007669"/>
    <property type="project" value="EnsemblMetazoa"/>
</dbReference>
<dbReference type="OMA" id="SRSVWVD"/>
<dbReference type="OrthoDB" id="8961796at2759"/>
<dbReference type="HOGENOM" id="CLU_085497_0_0_1"/>
<gene>
    <name evidence="1" type="primary">Dper\GL18765</name>
    <name evidence="1" type="ORF">Dper_GL18765</name>
</gene>
<dbReference type="GO" id="GO:0036335">
    <property type="term" value="P:intestinal stem cell homeostasis"/>
    <property type="evidence" value="ECO:0007669"/>
    <property type="project" value="EnsemblMetazoa"/>
</dbReference>
<dbReference type="GO" id="GO:0046843">
    <property type="term" value="P:dorsal appendage formation"/>
    <property type="evidence" value="ECO:0007669"/>
    <property type="project" value="EnsemblMetazoa"/>
</dbReference>
<dbReference type="GO" id="GO:0002052">
    <property type="term" value="P:positive regulation of neuroblast proliferation"/>
    <property type="evidence" value="ECO:0007669"/>
    <property type="project" value="EnsemblMetazoa"/>
</dbReference>
<reference evidence="1 2" key="1">
    <citation type="journal article" date="2007" name="Nature">
        <title>Evolution of genes and genomes on the Drosophila phylogeny.</title>
        <authorList>
            <consortium name="Drosophila 12 Genomes Consortium"/>
            <person name="Clark A.G."/>
            <person name="Eisen M.B."/>
            <person name="Smith D.R."/>
            <person name="Bergman C.M."/>
            <person name="Oliver B."/>
            <person name="Markow T.A."/>
            <person name="Kaufman T.C."/>
            <person name="Kellis M."/>
            <person name="Gelbart W."/>
            <person name="Iyer V.N."/>
            <person name="Pollard D.A."/>
            <person name="Sackton T.B."/>
            <person name="Larracuente A.M."/>
            <person name="Singh N.D."/>
            <person name="Abad J.P."/>
            <person name="Abt D.N."/>
            <person name="Adryan B."/>
            <person name="Aguade M."/>
            <person name="Akashi H."/>
            <person name="Anderson W.W."/>
            <person name="Aquadro C.F."/>
            <person name="Ardell D.H."/>
            <person name="Arguello R."/>
            <person name="Artieri C.G."/>
            <person name="Barbash D.A."/>
            <person name="Barker D."/>
            <person name="Barsanti P."/>
            <person name="Batterham P."/>
            <person name="Batzoglou S."/>
            <person name="Begun D."/>
            <person name="Bhutkar A."/>
            <person name="Blanco E."/>
            <person name="Bosak S.A."/>
            <person name="Bradley R.K."/>
            <person name="Brand A.D."/>
            <person name="Brent M.R."/>
            <person name="Brooks A.N."/>
            <person name="Brown R.H."/>
            <person name="Butlin R.K."/>
            <person name="Caggese C."/>
            <person name="Calvi B.R."/>
            <person name="Bernardo de Carvalho A."/>
            <person name="Caspi A."/>
            <person name="Castrezana S."/>
            <person name="Celniker S.E."/>
            <person name="Chang J.L."/>
            <person name="Chapple C."/>
            <person name="Chatterji S."/>
            <person name="Chinwalla A."/>
            <person name="Civetta A."/>
            <person name="Clifton S.W."/>
            <person name="Comeron J.M."/>
            <person name="Costello J.C."/>
            <person name="Coyne J.A."/>
            <person name="Daub J."/>
            <person name="David R.G."/>
            <person name="Delcher A.L."/>
            <person name="Delehaunty K."/>
            <person name="Do C.B."/>
            <person name="Ebling H."/>
            <person name="Edwards K."/>
            <person name="Eickbush T."/>
            <person name="Evans J.D."/>
            <person name="Filipski A."/>
            <person name="Findeiss S."/>
            <person name="Freyhult E."/>
            <person name="Fulton L."/>
            <person name="Fulton R."/>
            <person name="Garcia A.C."/>
            <person name="Gardiner A."/>
            <person name="Garfield D.A."/>
            <person name="Garvin B.E."/>
            <person name="Gibson G."/>
            <person name="Gilbert D."/>
            <person name="Gnerre S."/>
            <person name="Godfrey J."/>
            <person name="Good R."/>
            <person name="Gotea V."/>
            <person name="Gravely B."/>
            <person name="Greenberg A.J."/>
            <person name="Griffiths-Jones S."/>
            <person name="Gross S."/>
            <person name="Guigo R."/>
            <person name="Gustafson E.A."/>
            <person name="Haerty W."/>
            <person name="Hahn M.W."/>
            <person name="Halligan D.L."/>
            <person name="Halpern A.L."/>
            <person name="Halter G.M."/>
            <person name="Han M.V."/>
            <person name="Heger A."/>
            <person name="Hillier L."/>
            <person name="Hinrichs A.S."/>
            <person name="Holmes I."/>
            <person name="Hoskins R.A."/>
            <person name="Hubisz M.J."/>
            <person name="Hultmark D."/>
            <person name="Huntley M.A."/>
            <person name="Jaffe D.B."/>
            <person name="Jagadeeshan S."/>
            <person name="Jeck W.R."/>
            <person name="Johnson J."/>
            <person name="Jones C.D."/>
            <person name="Jordan W.C."/>
            <person name="Karpen G.H."/>
            <person name="Kataoka E."/>
            <person name="Keightley P.D."/>
            <person name="Kheradpour P."/>
            <person name="Kirkness E.F."/>
            <person name="Koerich L.B."/>
            <person name="Kristiansen K."/>
            <person name="Kudrna D."/>
            <person name="Kulathinal R.J."/>
            <person name="Kumar S."/>
            <person name="Kwok R."/>
            <person name="Lander E."/>
            <person name="Langley C.H."/>
            <person name="Lapoint R."/>
            <person name="Lazzaro B.P."/>
            <person name="Lee S.J."/>
            <person name="Levesque L."/>
            <person name="Li R."/>
            <person name="Lin C.F."/>
            <person name="Lin M.F."/>
            <person name="Lindblad-Toh K."/>
            <person name="Llopart A."/>
            <person name="Long M."/>
            <person name="Low L."/>
            <person name="Lozovsky E."/>
            <person name="Lu J."/>
            <person name="Luo M."/>
            <person name="Machado C.A."/>
            <person name="Makalowski W."/>
            <person name="Marzo M."/>
            <person name="Matsuda M."/>
            <person name="Matzkin L."/>
            <person name="McAllister B."/>
            <person name="McBride C.S."/>
            <person name="McKernan B."/>
            <person name="McKernan K."/>
            <person name="Mendez-Lago M."/>
            <person name="Minx P."/>
            <person name="Mollenhauer M.U."/>
            <person name="Montooth K."/>
            <person name="Mount S.M."/>
            <person name="Mu X."/>
            <person name="Myers E."/>
            <person name="Negre B."/>
            <person name="Newfeld S."/>
            <person name="Nielsen R."/>
            <person name="Noor M.A."/>
            <person name="O'Grady P."/>
            <person name="Pachter L."/>
            <person name="Papaceit M."/>
            <person name="Parisi M.J."/>
            <person name="Parisi M."/>
            <person name="Parts L."/>
            <person name="Pedersen J.S."/>
            <person name="Pesole G."/>
            <person name="Phillippy A.M."/>
            <person name="Ponting C.P."/>
            <person name="Pop M."/>
            <person name="Porcelli D."/>
            <person name="Powell J.R."/>
            <person name="Prohaska S."/>
            <person name="Pruitt K."/>
            <person name="Puig M."/>
            <person name="Quesneville H."/>
            <person name="Ram K.R."/>
            <person name="Rand D."/>
            <person name="Rasmussen M.D."/>
            <person name="Reed L.K."/>
            <person name="Reenan R."/>
            <person name="Reily A."/>
            <person name="Remington K.A."/>
            <person name="Rieger T.T."/>
            <person name="Ritchie M.G."/>
            <person name="Robin C."/>
            <person name="Rogers Y.H."/>
            <person name="Rohde C."/>
            <person name="Rozas J."/>
            <person name="Rubenfield M.J."/>
            <person name="Ruiz A."/>
            <person name="Russo S."/>
            <person name="Salzberg S.L."/>
            <person name="Sanchez-Gracia A."/>
            <person name="Saranga D.J."/>
            <person name="Sato H."/>
            <person name="Schaeffer S.W."/>
            <person name="Schatz M.C."/>
            <person name="Schlenke T."/>
            <person name="Schwartz R."/>
            <person name="Segarra C."/>
            <person name="Singh R.S."/>
            <person name="Sirot L."/>
            <person name="Sirota M."/>
            <person name="Sisneros N.B."/>
            <person name="Smith C.D."/>
            <person name="Smith T.F."/>
            <person name="Spieth J."/>
            <person name="Stage D.E."/>
            <person name="Stark A."/>
            <person name="Stephan W."/>
            <person name="Strausberg R.L."/>
            <person name="Strempel S."/>
            <person name="Sturgill D."/>
            <person name="Sutton G."/>
            <person name="Sutton G.G."/>
            <person name="Tao W."/>
            <person name="Teichmann S."/>
            <person name="Tobari Y.N."/>
            <person name="Tomimura Y."/>
            <person name="Tsolas J.M."/>
            <person name="Valente V.L."/>
            <person name="Venter E."/>
            <person name="Venter J.C."/>
            <person name="Vicario S."/>
            <person name="Vieira F.G."/>
            <person name="Vilella A.J."/>
            <person name="Villasante A."/>
            <person name="Walenz B."/>
            <person name="Wang J."/>
            <person name="Wasserman M."/>
            <person name="Watts T."/>
            <person name="Wilson D."/>
            <person name="Wilson R.K."/>
            <person name="Wing R.A."/>
            <person name="Wolfner M.F."/>
            <person name="Wong A."/>
            <person name="Wong G.K."/>
            <person name="Wu C.I."/>
            <person name="Wu G."/>
            <person name="Yamamoto D."/>
            <person name="Yang H.P."/>
            <person name="Yang S.P."/>
            <person name="Yorke J.A."/>
            <person name="Yoshida K."/>
            <person name="Zdobnov E."/>
            <person name="Zhang P."/>
            <person name="Zhang Y."/>
            <person name="Zimin A.V."/>
            <person name="Baldwin J."/>
            <person name="Abdouelleil A."/>
            <person name="Abdulkadir J."/>
            <person name="Abebe A."/>
            <person name="Abera B."/>
            <person name="Abreu J."/>
            <person name="Acer S.C."/>
            <person name="Aftuck L."/>
            <person name="Alexander A."/>
            <person name="An P."/>
            <person name="Anderson E."/>
            <person name="Anderson S."/>
            <person name="Arachi H."/>
            <person name="Azer M."/>
            <person name="Bachantsang P."/>
            <person name="Barry A."/>
            <person name="Bayul T."/>
            <person name="Berlin A."/>
            <person name="Bessette D."/>
            <person name="Bloom T."/>
            <person name="Blye J."/>
            <person name="Boguslavskiy L."/>
            <person name="Bonnet C."/>
            <person name="Boukhgalter B."/>
            <person name="Bourzgui I."/>
            <person name="Brown A."/>
            <person name="Cahill P."/>
            <person name="Channer S."/>
            <person name="Cheshatsang Y."/>
            <person name="Chuda L."/>
            <person name="Citroen M."/>
            <person name="Collymore A."/>
            <person name="Cooke P."/>
            <person name="Costello M."/>
            <person name="D'Aco K."/>
            <person name="Daza R."/>
            <person name="De Haan G."/>
            <person name="DeGray S."/>
            <person name="DeMaso C."/>
            <person name="Dhargay N."/>
            <person name="Dooley K."/>
            <person name="Dooley E."/>
            <person name="Doricent M."/>
            <person name="Dorje P."/>
            <person name="Dorjee K."/>
            <person name="Dupes A."/>
            <person name="Elong R."/>
            <person name="Falk J."/>
            <person name="Farina A."/>
            <person name="Faro S."/>
            <person name="Ferguson D."/>
            <person name="Fisher S."/>
            <person name="Foley C.D."/>
            <person name="Franke A."/>
            <person name="Friedrich D."/>
            <person name="Gadbois L."/>
            <person name="Gearin G."/>
            <person name="Gearin C.R."/>
            <person name="Giannoukos G."/>
            <person name="Goode T."/>
            <person name="Graham J."/>
            <person name="Grandbois E."/>
            <person name="Grewal S."/>
            <person name="Gyaltsen K."/>
            <person name="Hafez N."/>
            <person name="Hagos B."/>
            <person name="Hall J."/>
            <person name="Henson C."/>
            <person name="Hollinger A."/>
            <person name="Honan T."/>
            <person name="Huard M.D."/>
            <person name="Hughes L."/>
            <person name="Hurhula B."/>
            <person name="Husby M.E."/>
            <person name="Kamat A."/>
            <person name="Kanga B."/>
            <person name="Kashin S."/>
            <person name="Khazanovich D."/>
            <person name="Kisner P."/>
            <person name="Lance K."/>
            <person name="Lara M."/>
            <person name="Lee W."/>
            <person name="Lennon N."/>
            <person name="Letendre F."/>
            <person name="LeVine R."/>
            <person name="Lipovsky A."/>
            <person name="Liu X."/>
            <person name="Liu J."/>
            <person name="Liu S."/>
            <person name="Lokyitsang T."/>
            <person name="Lokyitsang Y."/>
            <person name="Lubonja R."/>
            <person name="Lui A."/>
            <person name="MacDonald P."/>
            <person name="Magnisalis V."/>
            <person name="Maru K."/>
            <person name="Matthews C."/>
            <person name="McCusker W."/>
            <person name="McDonough S."/>
            <person name="Mehta T."/>
            <person name="Meldrim J."/>
            <person name="Meneus L."/>
            <person name="Mihai O."/>
            <person name="Mihalev A."/>
            <person name="Mihova T."/>
            <person name="Mittelman R."/>
            <person name="Mlenga V."/>
            <person name="Montmayeur A."/>
            <person name="Mulrain L."/>
            <person name="Navidi A."/>
            <person name="Naylor J."/>
            <person name="Negash T."/>
            <person name="Nguyen T."/>
            <person name="Nguyen N."/>
            <person name="Nicol R."/>
            <person name="Norbu C."/>
            <person name="Norbu N."/>
            <person name="Novod N."/>
            <person name="O'Neill B."/>
            <person name="Osman S."/>
            <person name="Markiewicz E."/>
            <person name="Oyono O.L."/>
            <person name="Patti C."/>
            <person name="Phunkhang P."/>
            <person name="Pierre F."/>
            <person name="Priest M."/>
            <person name="Raghuraman S."/>
            <person name="Rege F."/>
            <person name="Reyes R."/>
            <person name="Rise C."/>
            <person name="Rogov P."/>
            <person name="Ross K."/>
            <person name="Ryan E."/>
            <person name="Settipalli S."/>
            <person name="Shea T."/>
            <person name="Sherpa N."/>
            <person name="Shi L."/>
            <person name="Shih D."/>
            <person name="Sparrow T."/>
            <person name="Spaulding J."/>
            <person name="Stalker J."/>
            <person name="Stange-Thomann N."/>
            <person name="Stavropoulos S."/>
            <person name="Stone C."/>
            <person name="Strader C."/>
            <person name="Tesfaye S."/>
            <person name="Thomson T."/>
            <person name="Thoulutsang Y."/>
            <person name="Thoulutsang D."/>
            <person name="Topham K."/>
            <person name="Topping I."/>
            <person name="Tsamla T."/>
            <person name="Vassiliev H."/>
            <person name="Vo A."/>
            <person name="Wangchuk T."/>
            <person name="Wangdi T."/>
            <person name="Weiand M."/>
            <person name="Wilkinson J."/>
            <person name="Wilson A."/>
            <person name="Yadav S."/>
            <person name="Young G."/>
            <person name="Yu Q."/>
            <person name="Zembek L."/>
            <person name="Zhong D."/>
            <person name="Zimmer A."/>
            <person name="Zwirko Z."/>
            <person name="Jaffe D.B."/>
            <person name="Alvarez P."/>
            <person name="Brockman W."/>
            <person name="Butler J."/>
            <person name="Chin C."/>
            <person name="Gnerre S."/>
            <person name="Grabherr M."/>
            <person name="Kleber M."/>
            <person name="Mauceli E."/>
            <person name="MacCallum I."/>
        </authorList>
    </citation>
    <scope>NUCLEOTIDE SEQUENCE [LARGE SCALE GENOMIC DNA]</scope>
    <source>
        <strain evidence="2">MSH-3 / Tucson 14011-0111.49</strain>
    </source>
</reference>
<protein>
    <submittedName>
        <fullName evidence="1">GL18765</fullName>
    </submittedName>
</protein>
<proteinExistence type="predicted"/>